<dbReference type="EMBL" id="BOOG01000005">
    <property type="protein sequence ID" value="GIH68109.1"/>
    <property type="molecule type" value="Genomic_DNA"/>
</dbReference>
<evidence type="ECO:0000313" key="2">
    <source>
        <dbReference type="Proteomes" id="UP000610966"/>
    </source>
</evidence>
<organism evidence="1 2">
    <name type="scientific">Sphaerimonospora thailandensis</name>
    <dbReference type="NCBI Taxonomy" id="795644"/>
    <lineage>
        <taxon>Bacteria</taxon>
        <taxon>Bacillati</taxon>
        <taxon>Actinomycetota</taxon>
        <taxon>Actinomycetes</taxon>
        <taxon>Streptosporangiales</taxon>
        <taxon>Streptosporangiaceae</taxon>
        <taxon>Sphaerimonospora</taxon>
    </lineage>
</organism>
<keyword evidence="2" id="KW-1185">Reference proteome</keyword>
<dbReference type="SUPFAM" id="SSF103642">
    <property type="entry name" value="Sec-C motif"/>
    <property type="match status" value="1"/>
</dbReference>
<sequence length="783" mass="84758">MNVRQLRSSDPRTWLPKVLSRLAAAGPVTTAELAASVGVGEDEVELALRTSARAHEADEGWVDLLTLAEGAVFTHFLTSVELEEGVLTGEDDLALWVRLAEDGLPLSTGGTVGIDDRIDADYLAETVLTGPDGWLNDFSPDDLISVRLSDGCLTVERFDLGTAGPYERLPQVVEAFRTHAMSGLAAFAQEPTEFSPFVDIDEIVADLLAADRAVFAEPLPPLRPLLQLAKLEVADGAVSLRGAPDEAGDVENLSYEEIVHLTMIRGILGSPDSSEDDLSLVVGVLADSGDLLERAADEAEEDPLPEEIIAGLRRTASTGVQKAVALLLAARTAEGSGDPRTAAGLIDEVLAADPDNPIALVDAAEYAACRGDLVRADSLLRRWGGPPGQGLRHTLRPLLAAPAGTTGRNQPCPCGSGQKYKKCCLGKLHHPLPARAVLLYHLLLLYSQRPAQIDLLVDLIEITENPGLEPAFADLAAIECLDAFLAERGDWFRGDERALLETWRDTPLRLWEVVSVRLGEATVRPLPGGDPVVLRDRLFSQHARPLDLALTRLLDDGTGPKIFGSPFRIDRMRRPHLLALLAEDPGPYEIARFFGPQPMPHITNREGHDLVICSARYDVGAASWQALAERLGQGGPDELIAKGDDDVVRGTIRRDGPRWTIETNSVERLRELQELLRSVAPDARQIDESSVPIERALRDAPASADPGLPPEQTAEIMEEFIQNYERSWVDQSIPALGGLTPREAVARGGAARADLDALLDDFEWSADQPQAMSAARIRRLLGI</sequence>
<dbReference type="Proteomes" id="UP000610966">
    <property type="component" value="Unassembled WGS sequence"/>
</dbReference>
<dbReference type="Pfam" id="PF02810">
    <property type="entry name" value="SEC-C"/>
    <property type="match status" value="1"/>
</dbReference>
<dbReference type="InterPro" id="IPR004027">
    <property type="entry name" value="SEC_C_motif"/>
</dbReference>
<evidence type="ECO:0008006" key="3">
    <source>
        <dbReference type="Google" id="ProtNLM"/>
    </source>
</evidence>
<gene>
    <name evidence="1" type="ORF">Mth01_03620</name>
</gene>
<comment type="caution">
    <text evidence="1">The sequence shown here is derived from an EMBL/GenBank/DDBJ whole genome shotgun (WGS) entry which is preliminary data.</text>
</comment>
<reference evidence="1" key="1">
    <citation type="submission" date="2021-01" db="EMBL/GenBank/DDBJ databases">
        <title>Whole genome shotgun sequence of Sphaerimonospora thailandensis NBRC 107569.</title>
        <authorList>
            <person name="Komaki H."/>
            <person name="Tamura T."/>
        </authorList>
    </citation>
    <scope>NUCLEOTIDE SEQUENCE</scope>
    <source>
        <strain evidence="1">NBRC 107569</strain>
    </source>
</reference>
<dbReference type="RefSeq" id="WP_204010192.1">
    <property type="nucleotide sequence ID" value="NZ_BOOG01000005.1"/>
</dbReference>
<evidence type="ECO:0000313" key="1">
    <source>
        <dbReference type="EMBL" id="GIH68109.1"/>
    </source>
</evidence>
<proteinExistence type="predicted"/>
<protein>
    <recommendedName>
        <fullName evidence="3">SEC-C motif-containing protein</fullName>
    </recommendedName>
</protein>
<name>A0A8J3R5Z2_9ACTN</name>
<dbReference type="Gene3D" id="3.10.450.50">
    <property type="match status" value="1"/>
</dbReference>
<accession>A0A8J3R5Z2</accession>
<dbReference type="AlphaFoldDB" id="A0A8J3R5Z2"/>